<feature type="transmembrane region" description="Helical" evidence="1">
    <location>
        <begin position="172"/>
        <end position="189"/>
    </location>
</feature>
<feature type="transmembrane region" description="Helical" evidence="1">
    <location>
        <begin position="219"/>
        <end position="239"/>
    </location>
</feature>
<dbReference type="Proteomes" id="UP001206821">
    <property type="component" value="Unassembled WGS sequence"/>
</dbReference>
<evidence type="ECO:0000313" key="3">
    <source>
        <dbReference type="Proteomes" id="UP001206821"/>
    </source>
</evidence>
<proteinExistence type="predicted"/>
<dbReference type="PANTHER" id="PTHR33802">
    <property type="entry name" value="SI:CH211-161H7.5-RELATED"/>
    <property type="match status" value="1"/>
</dbReference>
<feature type="transmembrane region" description="Helical" evidence="1">
    <location>
        <begin position="196"/>
        <end position="213"/>
    </location>
</feature>
<keyword evidence="1" id="KW-0472">Membrane</keyword>
<feature type="transmembrane region" description="Helical" evidence="1">
    <location>
        <begin position="104"/>
        <end position="127"/>
    </location>
</feature>
<dbReference type="InterPro" id="IPR038330">
    <property type="entry name" value="TspO/MBR-related_sf"/>
</dbReference>
<protein>
    <submittedName>
        <fullName evidence="2">Tryptophan-rich sensory protein</fullName>
    </submittedName>
</protein>
<evidence type="ECO:0000256" key="1">
    <source>
        <dbReference type="SAM" id="Phobius"/>
    </source>
</evidence>
<dbReference type="Gene3D" id="1.20.1260.100">
    <property type="entry name" value="TspO/MBR protein"/>
    <property type="match status" value="1"/>
</dbReference>
<keyword evidence="1" id="KW-1133">Transmembrane helix</keyword>
<sequence length="253" mass="28808">MKIAHMDLSKWPLVNWLAFLATVVINYFASGDNAAVSDRIDIFFKPAGYAFSIWGLIYLGLAVWLVLQLKKGSVANRQANRMKAGFLVSCILNGLWLLTFTNEWFIASLVVMVLFLGTLAWLYHVAFRTSTSWFDRLPFSLYIGWVSVATIVNVFVVMKTERITTVLGLDELAWTSLMLMVGVVLALVFMWWHRDFIYPLVFVWAYIAIFARIENATLYVVLVSALILLALGYVGLIIWKRPRGFLHHTGKTV</sequence>
<keyword evidence="3" id="KW-1185">Reference proteome</keyword>
<name>A0ABT2KY47_9BACL</name>
<accession>A0ABT2KY47</accession>
<evidence type="ECO:0000313" key="2">
    <source>
        <dbReference type="EMBL" id="MCT4794620.1"/>
    </source>
</evidence>
<comment type="caution">
    <text evidence="2">The sequence shown here is derived from an EMBL/GenBank/DDBJ whole genome shotgun (WGS) entry which is preliminary data.</text>
</comment>
<feature type="transmembrane region" description="Helical" evidence="1">
    <location>
        <begin position="139"/>
        <end position="160"/>
    </location>
</feature>
<feature type="transmembrane region" description="Helical" evidence="1">
    <location>
        <begin position="79"/>
        <end position="98"/>
    </location>
</feature>
<dbReference type="RefSeq" id="WP_245175461.1">
    <property type="nucleotide sequence ID" value="NZ_CP073101.1"/>
</dbReference>
<keyword evidence="1" id="KW-0812">Transmembrane</keyword>
<feature type="transmembrane region" description="Helical" evidence="1">
    <location>
        <begin position="12"/>
        <end position="29"/>
    </location>
</feature>
<feature type="transmembrane region" description="Helical" evidence="1">
    <location>
        <begin position="49"/>
        <end position="67"/>
    </location>
</feature>
<dbReference type="PANTHER" id="PTHR33802:SF1">
    <property type="entry name" value="XK-RELATED PROTEIN"/>
    <property type="match status" value="1"/>
</dbReference>
<dbReference type="EMBL" id="JANIEK010000008">
    <property type="protein sequence ID" value="MCT4794620.1"/>
    <property type="molecule type" value="Genomic_DNA"/>
</dbReference>
<organism evidence="2 3">
    <name type="scientific">Exiguobacterium alkaliphilum</name>
    <dbReference type="NCBI Taxonomy" id="1428684"/>
    <lineage>
        <taxon>Bacteria</taxon>
        <taxon>Bacillati</taxon>
        <taxon>Bacillota</taxon>
        <taxon>Bacilli</taxon>
        <taxon>Bacillales</taxon>
        <taxon>Bacillales Family XII. Incertae Sedis</taxon>
        <taxon>Exiguobacterium</taxon>
    </lineage>
</organism>
<gene>
    <name evidence="2" type="ORF">NQG31_03640</name>
</gene>
<reference evidence="2 3" key="1">
    <citation type="submission" date="2022-07" db="EMBL/GenBank/DDBJ databases">
        <title>Genomic and pangenome structural analysis of the polyextremophile Exiguobacterium.</title>
        <authorList>
            <person name="Shen L."/>
        </authorList>
    </citation>
    <scope>NUCLEOTIDE SEQUENCE [LARGE SCALE GENOMIC DNA]</scope>
    <source>
        <strain evidence="2 3">12_1</strain>
    </source>
</reference>